<comment type="caution">
    <text evidence="7">The sequence shown here is derived from an EMBL/GenBank/DDBJ whole genome shotgun (WGS) entry which is preliminary data.</text>
</comment>
<keyword evidence="2" id="KW-0812">Transmembrane</keyword>
<dbReference type="EMBL" id="SNYW01000010">
    <property type="protein sequence ID" value="TDQ80859.1"/>
    <property type="molecule type" value="Genomic_DNA"/>
</dbReference>
<organism evidence="7 8">
    <name type="scientific">Dongia mobilis</name>
    <dbReference type="NCBI Taxonomy" id="578943"/>
    <lineage>
        <taxon>Bacteria</taxon>
        <taxon>Pseudomonadati</taxon>
        <taxon>Pseudomonadota</taxon>
        <taxon>Alphaproteobacteria</taxon>
        <taxon>Rhodospirillales</taxon>
        <taxon>Dongiaceae</taxon>
        <taxon>Dongia</taxon>
    </lineage>
</organism>
<feature type="chain" id="PRO_5020587558" evidence="4">
    <location>
        <begin position="19"/>
        <end position="603"/>
    </location>
</feature>
<dbReference type="Proteomes" id="UP000295783">
    <property type="component" value="Unassembled WGS sequence"/>
</dbReference>
<dbReference type="InterPro" id="IPR039910">
    <property type="entry name" value="D15-like"/>
</dbReference>
<evidence type="ECO:0000259" key="5">
    <source>
        <dbReference type="Pfam" id="PF01103"/>
    </source>
</evidence>
<dbReference type="InterPro" id="IPR010827">
    <property type="entry name" value="BamA/TamA_POTRA"/>
</dbReference>
<keyword evidence="8" id="KW-1185">Reference proteome</keyword>
<gene>
    <name evidence="7" type="ORF">A8950_2727</name>
</gene>
<dbReference type="InterPro" id="IPR000184">
    <property type="entry name" value="Bac_surfAg_D15"/>
</dbReference>
<dbReference type="PANTHER" id="PTHR12815:SF42">
    <property type="entry name" value="BACTERIAL SURFACE ANTIGEN (D15) DOMAIN-CONTAINING PROTEIN"/>
    <property type="match status" value="1"/>
</dbReference>
<dbReference type="GO" id="GO:0019867">
    <property type="term" value="C:outer membrane"/>
    <property type="evidence" value="ECO:0007669"/>
    <property type="project" value="InterPro"/>
</dbReference>
<reference evidence="7 8" key="1">
    <citation type="submission" date="2019-03" db="EMBL/GenBank/DDBJ databases">
        <title>Genomic Encyclopedia of Type Strains, Phase III (KMG-III): the genomes of soil and plant-associated and newly described type strains.</title>
        <authorList>
            <person name="Whitman W."/>
        </authorList>
    </citation>
    <scope>NUCLEOTIDE SEQUENCE [LARGE SCALE GENOMIC DNA]</scope>
    <source>
        <strain evidence="7 8">CGMCC 1.7660</strain>
    </source>
</reference>
<name>A0A4R6WUV2_9PROT</name>
<evidence type="ECO:0000256" key="4">
    <source>
        <dbReference type="SAM" id="SignalP"/>
    </source>
</evidence>
<evidence type="ECO:0000256" key="1">
    <source>
        <dbReference type="ARBA" id="ARBA00004370"/>
    </source>
</evidence>
<dbReference type="Gene3D" id="2.40.160.50">
    <property type="entry name" value="membrane protein fhac: a member of the omp85/tpsb transporter family"/>
    <property type="match status" value="1"/>
</dbReference>
<dbReference type="Gene3D" id="3.10.20.310">
    <property type="entry name" value="membrane protein fhac"/>
    <property type="match status" value="2"/>
</dbReference>
<evidence type="ECO:0000313" key="7">
    <source>
        <dbReference type="EMBL" id="TDQ80859.1"/>
    </source>
</evidence>
<evidence type="ECO:0000256" key="2">
    <source>
        <dbReference type="ARBA" id="ARBA00022452"/>
    </source>
</evidence>
<keyword evidence="3" id="KW-0472">Membrane</keyword>
<comment type="subcellular location">
    <subcellularLocation>
        <location evidence="1">Membrane</location>
    </subcellularLocation>
</comment>
<feature type="signal peptide" evidence="4">
    <location>
        <begin position="1"/>
        <end position="18"/>
    </location>
</feature>
<evidence type="ECO:0000259" key="6">
    <source>
        <dbReference type="Pfam" id="PF07244"/>
    </source>
</evidence>
<sequence length="603" mass="64909">MRIAAQILLLPVALPASALDYRVEVTPLSDASLQSAVEASSTLIELKDIPPEDLFSLQRRAESDLPRLEKALRSAGYYGGTVAIQVAGRDVEDPALLDEEVAPEGVLPVAIGIEPGKLFTLGAVEVRAARSDVVLPPGIGPQIKAGNPARAANILNERERLLNAILAQGYPFARVDLPPAVVDHATGTVTVAFDIDPGPQATMGPVTISGLTQVDPAFMQQRTAFRPGQMYSPAEIMALRDDLRSLDVFDSVKVTTAKELDANGQLPVAIEVTERKRRFIGFGANYSTNDGAGLKAYWGHRNLFGGAERLRLEAEVGGLGENDLTDTNFAVSAAFRKPDFIERDQDLLLNLSAIEENDDETFDKRAIGGSAGIERRLNEQMSVGALMDIEASQITEDGETDDFLLVGPRGTFRYDTTTDLLNPISGTRLVVSGFAYPQFLGSSQDVFGTSADLSAYWNMVGEGDVVLAGRLGLANVFGGDTADLPADRRLYAGGGGSVRGYEFRSISPLDADDEPLGGRSLVTGSIELRYRFLDNFGLVPFLDFGTVSDDVFYGFDEEVQFAAGLGFRYYTAIGPIRADIAVPLNPRDDDEFAAFYISIGQAF</sequence>
<dbReference type="AlphaFoldDB" id="A0A4R6WUV2"/>
<dbReference type="Pfam" id="PF07244">
    <property type="entry name" value="POTRA"/>
    <property type="match status" value="1"/>
</dbReference>
<dbReference type="PANTHER" id="PTHR12815">
    <property type="entry name" value="SORTING AND ASSEMBLY MACHINERY SAMM50 PROTEIN FAMILY MEMBER"/>
    <property type="match status" value="1"/>
</dbReference>
<keyword evidence="4" id="KW-0732">Signal</keyword>
<evidence type="ECO:0000313" key="8">
    <source>
        <dbReference type="Proteomes" id="UP000295783"/>
    </source>
</evidence>
<accession>A0A4R6WUV2</accession>
<protein>
    <submittedName>
        <fullName evidence="7">Autotransporter secretion outer membrane protein TamA</fullName>
    </submittedName>
</protein>
<feature type="domain" description="POTRA" evidence="6">
    <location>
        <begin position="204"/>
        <end position="275"/>
    </location>
</feature>
<evidence type="ECO:0000256" key="3">
    <source>
        <dbReference type="ARBA" id="ARBA00023136"/>
    </source>
</evidence>
<feature type="domain" description="Bacterial surface antigen (D15)" evidence="5">
    <location>
        <begin position="302"/>
        <end position="603"/>
    </location>
</feature>
<keyword evidence="2" id="KW-1134">Transmembrane beta strand</keyword>
<proteinExistence type="predicted"/>
<dbReference type="Pfam" id="PF01103">
    <property type="entry name" value="Omp85"/>
    <property type="match status" value="1"/>
</dbReference>